<accession>A0A6A5UCP6</accession>
<dbReference type="Pfam" id="PF26639">
    <property type="entry name" value="Het-6_barrel"/>
    <property type="match status" value="1"/>
</dbReference>
<dbReference type="InterPro" id="IPR052895">
    <property type="entry name" value="HetReg/Transcr_Mod"/>
</dbReference>
<keyword evidence="3" id="KW-1185">Reference proteome</keyword>
<evidence type="ECO:0000313" key="2">
    <source>
        <dbReference type="EMBL" id="KAF1962474.1"/>
    </source>
</evidence>
<dbReference type="Proteomes" id="UP000800035">
    <property type="component" value="Unassembled WGS sequence"/>
</dbReference>
<dbReference type="OrthoDB" id="2157530at2759"/>
<feature type="non-terminal residue" evidence="2">
    <location>
        <position position="425"/>
    </location>
</feature>
<evidence type="ECO:0008006" key="4">
    <source>
        <dbReference type="Google" id="ProtNLM"/>
    </source>
</evidence>
<evidence type="ECO:0000256" key="1">
    <source>
        <dbReference type="SAM" id="MobiDB-lite"/>
    </source>
</evidence>
<dbReference type="PANTHER" id="PTHR24148">
    <property type="entry name" value="ANKYRIN REPEAT DOMAIN-CONTAINING PROTEIN 39 HOMOLOG-RELATED"/>
    <property type="match status" value="1"/>
</dbReference>
<proteinExistence type="predicted"/>
<dbReference type="PANTHER" id="PTHR24148:SF73">
    <property type="entry name" value="HET DOMAIN PROTEIN (AFU_ORTHOLOGUE AFUA_8G01020)"/>
    <property type="match status" value="1"/>
</dbReference>
<protein>
    <recommendedName>
        <fullName evidence="4">Heterokaryon incompatibility domain-containing protein</fullName>
    </recommendedName>
</protein>
<organism evidence="2 3">
    <name type="scientific">Byssothecium circinans</name>
    <dbReference type="NCBI Taxonomy" id="147558"/>
    <lineage>
        <taxon>Eukaryota</taxon>
        <taxon>Fungi</taxon>
        <taxon>Dikarya</taxon>
        <taxon>Ascomycota</taxon>
        <taxon>Pezizomycotina</taxon>
        <taxon>Dothideomycetes</taxon>
        <taxon>Pleosporomycetidae</taxon>
        <taxon>Pleosporales</taxon>
        <taxon>Massarineae</taxon>
        <taxon>Massarinaceae</taxon>
        <taxon>Byssothecium</taxon>
    </lineage>
</organism>
<sequence length="425" mass="48258">MNGGGSLTFQRIYGRLILRTIYQTKKEIPLYDLLESRGDFFATDPRDYVYGLFALAESSSLVTAEPDYMTEVWEVYATFMMTWIKSRNNLDILTLGGWPRGNDDFPSWVADLGCKNEPGSVYNSPDCIWLMNLRLQALYEVQVKKLEADRSIDVPEPDKAWFRACGSTAPQFMRLDSRTIECRGICIDTIDGIASTEGLLNSLPEDHTGLFSRRGPSIANHQPKGKKSAYGNAEKTKDAIWRTLVMDRCEHKMTQPVVRSAGAMLYGESMEVENSKGDFAWRLLWEIIREFEIGGKTLFEWFKEDLSDVRLKAFDALREYHQSLSEEGELTASRNPMICRATHIMAEMQRHLFISDKGYIGLVTTNAMPGDEVWVLLSCNIPLVMRKKDDGTRILVGECYVHGIMYGEAVKDIEAGQRELISCII</sequence>
<evidence type="ECO:0000313" key="3">
    <source>
        <dbReference type="Proteomes" id="UP000800035"/>
    </source>
</evidence>
<name>A0A6A5UCP6_9PLEO</name>
<reference evidence="2" key="1">
    <citation type="journal article" date="2020" name="Stud. Mycol.">
        <title>101 Dothideomycetes genomes: a test case for predicting lifestyles and emergence of pathogens.</title>
        <authorList>
            <person name="Haridas S."/>
            <person name="Albert R."/>
            <person name="Binder M."/>
            <person name="Bloem J."/>
            <person name="Labutti K."/>
            <person name="Salamov A."/>
            <person name="Andreopoulos B."/>
            <person name="Baker S."/>
            <person name="Barry K."/>
            <person name="Bills G."/>
            <person name="Bluhm B."/>
            <person name="Cannon C."/>
            <person name="Castanera R."/>
            <person name="Culley D."/>
            <person name="Daum C."/>
            <person name="Ezra D."/>
            <person name="Gonzalez J."/>
            <person name="Henrissat B."/>
            <person name="Kuo A."/>
            <person name="Liang C."/>
            <person name="Lipzen A."/>
            <person name="Lutzoni F."/>
            <person name="Magnuson J."/>
            <person name="Mondo S."/>
            <person name="Nolan M."/>
            <person name="Ohm R."/>
            <person name="Pangilinan J."/>
            <person name="Park H.-J."/>
            <person name="Ramirez L."/>
            <person name="Alfaro M."/>
            <person name="Sun H."/>
            <person name="Tritt A."/>
            <person name="Yoshinaga Y."/>
            <person name="Zwiers L.-H."/>
            <person name="Turgeon B."/>
            <person name="Goodwin S."/>
            <person name="Spatafora J."/>
            <person name="Crous P."/>
            <person name="Grigoriev I."/>
        </authorList>
    </citation>
    <scope>NUCLEOTIDE SEQUENCE</scope>
    <source>
        <strain evidence="2">CBS 675.92</strain>
    </source>
</reference>
<dbReference type="AlphaFoldDB" id="A0A6A5UCP6"/>
<dbReference type="EMBL" id="ML976979">
    <property type="protein sequence ID" value="KAF1962474.1"/>
    <property type="molecule type" value="Genomic_DNA"/>
</dbReference>
<gene>
    <name evidence="2" type="ORF">CC80DRAFT_487924</name>
</gene>
<feature type="region of interest" description="Disordered" evidence="1">
    <location>
        <begin position="213"/>
        <end position="232"/>
    </location>
</feature>